<dbReference type="Pfam" id="PF13763">
    <property type="entry name" value="DUF4167"/>
    <property type="match status" value="1"/>
</dbReference>
<evidence type="ECO:0000256" key="1">
    <source>
        <dbReference type="SAM" id="MobiDB-lite"/>
    </source>
</evidence>
<feature type="compositionally biased region" description="Basic residues" evidence="1">
    <location>
        <begin position="1"/>
        <end position="15"/>
    </location>
</feature>
<evidence type="ECO:0000313" key="3">
    <source>
        <dbReference type="EMBL" id="QGM47827.1"/>
    </source>
</evidence>
<dbReference type="KEGG" id="mhey:H2LOC_020305"/>
<feature type="region of interest" description="Disordered" evidence="1">
    <location>
        <begin position="84"/>
        <end position="252"/>
    </location>
</feature>
<feature type="compositionally biased region" description="Basic and acidic residues" evidence="1">
    <location>
        <begin position="182"/>
        <end position="212"/>
    </location>
</feature>
<dbReference type="EMBL" id="CP046052">
    <property type="protein sequence ID" value="QGM47827.1"/>
    <property type="molecule type" value="Genomic_DNA"/>
</dbReference>
<accession>A0A6B8KJL3</accession>
<feature type="compositionally biased region" description="Low complexity" evidence="1">
    <location>
        <begin position="299"/>
        <end position="321"/>
    </location>
</feature>
<organism evidence="3 4">
    <name type="scientific">Methylocystis heyeri</name>
    <dbReference type="NCBI Taxonomy" id="391905"/>
    <lineage>
        <taxon>Bacteria</taxon>
        <taxon>Pseudomonadati</taxon>
        <taxon>Pseudomonadota</taxon>
        <taxon>Alphaproteobacteria</taxon>
        <taxon>Hyphomicrobiales</taxon>
        <taxon>Methylocystaceae</taxon>
        <taxon>Methylocystis</taxon>
    </lineage>
</organism>
<feature type="region of interest" description="Disordered" evidence="1">
    <location>
        <begin position="1"/>
        <end position="33"/>
    </location>
</feature>
<feature type="compositionally biased region" description="Acidic residues" evidence="1">
    <location>
        <begin position="92"/>
        <end position="103"/>
    </location>
</feature>
<proteinExistence type="predicted"/>
<feature type="compositionally biased region" description="Basic and acidic residues" evidence="1">
    <location>
        <begin position="151"/>
        <end position="166"/>
    </location>
</feature>
<dbReference type="OrthoDB" id="9816310at2"/>
<dbReference type="InterPro" id="IPR025430">
    <property type="entry name" value="DUF4167"/>
</dbReference>
<feature type="compositionally biased region" description="Low complexity" evidence="1">
    <location>
        <begin position="133"/>
        <end position="144"/>
    </location>
</feature>
<gene>
    <name evidence="3" type="ORF">H2LOC_020305</name>
</gene>
<protein>
    <submittedName>
        <fullName evidence="3">DUF4167 domain-containing protein</fullName>
    </submittedName>
</protein>
<name>A0A6B8KJL3_9HYPH</name>
<dbReference type="RefSeq" id="WP_136494478.1">
    <property type="nucleotide sequence ID" value="NZ_CP046052.1"/>
</dbReference>
<feature type="compositionally biased region" description="Basic and acidic residues" evidence="1">
    <location>
        <begin position="221"/>
        <end position="235"/>
    </location>
</feature>
<evidence type="ECO:0000259" key="2">
    <source>
        <dbReference type="Pfam" id="PF13763"/>
    </source>
</evidence>
<feature type="region of interest" description="Disordered" evidence="1">
    <location>
        <begin position="265"/>
        <end position="321"/>
    </location>
</feature>
<feature type="domain" description="DUF4167" evidence="2">
    <location>
        <begin position="10"/>
        <end position="82"/>
    </location>
</feature>
<reference evidence="3 4" key="1">
    <citation type="submission" date="2019-11" db="EMBL/GenBank/DDBJ databases">
        <title>The genome sequence of Methylocystis heyeri.</title>
        <authorList>
            <person name="Oshkin I.Y."/>
            <person name="Miroshnikov K."/>
            <person name="Dedysh S.N."/>
        </authorList>
    </citation>
    <scope>NUCLEOTIDE SEQUENCE [LARGE SCALE GENOMIC DNA]</scope>
    <source>
        <strain evidence="3 4">H2</strain>
    </source>
</reference>
<evidence type="ECO:0000313" key="4">
    <source>
        <dbReference type="Proteomes" id="UP000309061"/>
    </source>
</evidence>
<dbReference type="Proteomes" id="UP000309061">
    <property type="component" value="Chromosome"/>
</dbReference>
<dbReference type="AlphaFoldDB" id="A0A6B8KJL3"/>
<keyword evidence="4" id="KW-1185">Reference proteome</keyword>
<sequence>MRPGQNKRLRGRNGGRKVPNPLTRSFESNGPDVKIRGTAQHVAEKYLQLARDAQSSGDIVMAENLLQHAEHYFRLISAAQQQTNNYGRQSFEPEEEVDDDDDFLGVPDRFAPLAERLPAQQPNYPAPQPYQAPQPQVQPHFAAPQPQPQPFEERPFGGEMRHERQGGRQPFGGRNRGNQGDRGFDRGQDRAAQAERNNLDRNNVDRGQEAPEGRSQQPGFERGRGRFQPRQERYEPSVAAEQPDMTAPVGLPAFITAPPAINVSRSAPAVENPPPPAPEPREEGAAYNLAPRRRRRPRAAAAEAGGAVEEAPAAGELPLGD</sequence>